<evidence type="ECO:0000313" key="4">
    <source>
        <dbReference type="RefSeq" id="XP_033535592.1"/>
    </source>
</evidence>
<dbReference type="OrthoDB" id="427960at2759"/>
<gene>
    <name evidence="2 4" type="ORF">P152DRAFT_299250</name>
</gene>
<sequence>MATPTTDPKLMSSRLMNMKFMQRATGTPPSTPAEPPSKRQRLSTCPTPSTPSSTYALPPSASRDQFLEHQAQFSGETQWVLSVAPREGGESGGEGGMKVRKVGFAAIDGEDGGEGREEDEEGEEGEVGEGEGVRTGRKKVAVGRRTYGNFQRKKEEKVCGHPILR</sequence>
<dbReference type="RefSeq" id="XP_033535592.1">
    <property type="nucleotide sequence ID" value="XM_033675072.1"/>
</dbReference>
<accession>A0A6G1G7R0</accession>
<name>A0A6G1G7R0_9PEZI</name>
<protein>
    <submittedName>
        <fullName evidence="2 4">Uncharacterized protein</fullName>
    </submittedName>
</protein>
<dbReference type="EMBL" id="ML975154">
    <property type="protein sequence ID" value="KAF1813961.1"/>
    <property type="molecule type" value="Genomic_DNA"/>
</dbReference>
<evidence type="ECO:0000313" key="2">
    <source>
        <dbReference type="EMBL" id="KAF1813961.1"/>
    </source>
</evidence>
<reference evidence="4" key="2">
    <citation type="submission" date="2020-04" db="EMBL/GenBank/DDBJ databases">
        <authorList>
            <consortium name="NCBI Genome Project"/>
        </authorList>
    </citation>
    <scope>NUCLEOTIDE SEQUENCE</scope>
    <source>
        <strain evidence="4">CBS 781.70</strain>
    </source>
</reference>
<organism evidence="2">
    <name type="scientific">Eremomyces bilateralis CBS 781.70</name>
    <dbReference type="NCBI Taxonomy" id="1392243"/>
    <lineage>
        <taxon>Eukaryota</taxon>
        <taxon>Fungi</taxon>
        <taxon>Dikarya</taxon>
        <taxon>Ascomycota</taxon>
        <taxon>Pezizomycotina</taxon>
        <taxon>Dothideomycetes</taxon>
        <taxon>Dothideomycetes incertae sedis</taxon>
        <taxon>Eremomycetales</taxon>
        <taxon>Eremomycetaceae</taxon>
        <taxon>Eremomyces</taxon>
    </lineage>
</organism>
<feature type="region of interest" description="Disordered" evidence="1">
    <location>
        <begin position="20"/>
        <end position="67"/>
    </location>
</feature>
<reference evidence="4" key="3">
    <citation type="submission" date="2025-04" db="UniProtKB">
        <authorList>
            <consortium name="RefSeq"/>
        </authorList>
    </citation>
    <scope>IDENTIFICATION</scope>
    <source>
        <strain evidence="4">CBS 781.70</strain>
    </source>
</reference>
<keyword evidence="3" id="KW-1185">Reference proteome</keyword>
<dbReference type="AlphaFoldDB" id="A0A6G1G7R0"/>
<feature type="compositionally biased region" description="Acidic residues" evidence="1">
    <location>
        <begin position="108"/>
        <end position="129"/>
    </location>
</feature>
<feature type="compositionally biased region" description="Low complexity" evidence="1">
    <location>
        <begin position="42"/>
        <end position="62"/>
    </location>
</feature>
<feature type="region of interest" description="Disordered" evidence="1">
    <location>
        <begin position="106"/>
        <end position="165"/>
    </location>
</feature>
<evidence type="ECO:0000256" key="1">
    <source>
        <dbReference type="SAM" id="MobiDB-lite"/>
    </source>
</evidence>
<proteinExistence type="predicted"/>
<reference evidence="2 4" key="1">
    <citation type="submission" date="2020-01" db="EMBL/GenBank/DDBJ databases">
        <authorList>
            <consortium name="DOE Joint Genome Institute"/>
            <person name="Haridas S."/>
            <person name="Albert R."/>
            <person name="Binder M."/>
            <person name="Bloem J."/>
            <person name="Labutti K."/>
            <person name="Salamov A."/>
            <person name="Andreopoulos B."/>
            <person name="Baker S.E."/>
            <person name="Barry K."/>
            <person name="Bills G."/>
            <person name="Bluhm B.H."/>
            <person name="Cannon C."/>
            <person name="Castanera R."/>
            <person name="Culley D.E."/>
            <person name="Daum C."/>
            <person name="Ezra D."/>
            <person name="Gonzalez J.B."/>
            <person name="Henrissat B."/>
            <person name="Kuo A."/>
            <person name="Liang C."/>
            <person name="Lipzen A."/>
            <person name="Lutzoni F."/>
            <person name="Magnuson J."/>
            <person name="Mondo S."/>
            <person name="Nolan M."/>
            <person name="Ohm R."/>
            <person name="Pangilinan J."/>
            <person name="Park H.-J."/>
            <person name="Ramirez L."/>
            <person name="Alfaro M."/>
            <person name="Sun H."/>
            <person name="Tritt A."/>
            <person name="Yoshinaga Y."/>
            <person name="Zwiers L.-H."/>
            <person name="Turgeon B.G."/>
            <person name="Goodwin S.B."/>
            <person name="Spatafora J.W."/>
            <person name="Crous P.W."/>
            <person name="Grigoriev I.V."/>
        </authorList>
    </citation>
    <scope>NUCLEOTIDE SEQUENCE</scope>
    <source>
        <strain evidence="2 4">CBS 781.70</strain>
    </source>
</reference>
<dbReference type="GeneID" id="54415642"/>
<dbReference type="Proteomes" id="UP000504638">
    <property type="component" value="Unplaced"/>
</dbReference>
<evidence type="ECO:0000313" key="3">
    <source>
        <dbReference type="Proteomes" id="UP000504638"/>
    </source>
</evidence>